<keyword evidence="2" id="KW-0732">Signal</keyword>
<feature type="signal peptide" evidence="2">
    <location>
        <begin position="1"/>
        <end position="22"/>
    </location>
</feature>
<evidence type="ECO:0000313" key="4">
    <source>
        <dbReference type="Proteomes" id="UP000440224"/>
    </source>
</evidence>
<reference evidence="3 4" key="1">
    <citation type="submission" date="2019-10" db="EMBL/GenBank/DDBJ databases">
        <title>A soil myxobacterium in the family Polyangiaceae.</title>
        <authorList>
            <person name="Li Y."/>
            <person name="Wang J."/>
        </authorList>
    </citation>
    <scope>NUCLEOTIDE SEQUENCE [LARGE SCALE GENOMIC DNA]</scope>
    <source>
        <strain evidence="3 4">DSM 14734</strain>
    </source>
</reference>
<evidence type="ECO:0000256" key="2">
    <source>
        <dbReference type="SAM" id="SignalP"/>
    </source>
</evidence>
<keyword evidence="4" id="KW-1185">Reference proteome</keyword>
<sequence length="198" mass="21458">MKRSRVLVIILALGTLTNAASAKDPTDPYAPDDPEPEPPPRPYQINGFFEYRFSLIRAESAVHGIEYSYLANTHVRLGAALSLPFGASSREYCWETDVGLSPDCAFNYVAPLGFVEAHALPNSIFDPWARVGFGLAFMGSQYDQLDFDPLTVEGMLVGSLGFDIHAGPVVVGAYGTTNLFMGRHAPVFGPGVRLGGRF</sequence>
<evidence type="ECO:0008006" key="5">
    <source>
        <dbReference type="Google" id="ProtNLM"/>
    </source>
</evidence>
<name>A0A6N7PF04_9BACT</name>
<dbReference type="OrthoDB" id="9952279at2"/>
<protein>
    <recommendedName>
        <fullName evidence="5">Outer membrane beta-barrel protein</fullName>
    </recommendedName>
</protein>
<proteinExistence type="predicted"/>
<evidence type="ECO:0000256" key="1">
    <source>
        <dbReference type="SAM" id="MobiDB-lite"/>
    </source>
</evidence>
<organism evidence="3 4">
    <name type="scientific">Polyangium spumosum</name>
    <dbReference type="NCBI Taxonomy" id="889282"/>
    <lineage>
        <taxon>Bacteria</taxon>
        <taxon>Pseudomonadati</taxon>
        <taxon>Myxococcota</taxon>
        <taxon>Polyangia</taxon>
        <taxon>Polyangiales</taxon>
        <taxon>Polyangiaceae</taxon>
        <taxon>Polyangium</taxon>
    </lineage>
</organism>
<feature type="chain" id="PRO_5026748090" description="Outer membrane beta-barrel protein" evidence="2">
    <location>
        <begin position="23"/>
        <end position="198"/>
    </location>
</feature>
<gene>
    <name evidence="3" type="ORF">GF068_00485</name>
</gene>
<accession>A0A6N7PF04</accession>
<comment type="caution">
    <text evidence="3">The sequence shown here is derived from an EMBL/GenBank/DDBJ whole genome shotgun (WGS) entry which is preliminary data.</text>
</comment>
<feature type="region of interest" description="Disordered" evidence="1">
    <location>
        <begin position="22"/>
        <end position="41"/>
    </location>
</feature>
<dbReference type="EMBL" id="WJIE01000001">
    <property type="protein sequence ID" value="MRG90407.1"/>
    <property type="molecule type" value="Genomic_DNA"/>
</dbReference>
<dbReference type="RefSeq" id="WP_153817328.1">
    <property type="nucleotide sequence ID" value="NZ_WJIE01000001.1"/>
</dbReference>
<evidence type="ECO:0000313" key="3">
    <source>
        <dbReference type="EMBL" id="MRG90407.1"/>
    </source>
</evidence>
<dbReference type="Proteomes" id="UP000440224">
    <property type="component" value="Unassembled WGS sequence"/>
</dbReference>
<dbReference type="AlphaFoldDB" id="A0A6N7PF04"/>